<dbReference type="Gene3D" id="3.30.420.40">
    <property type="match status" value="2"/>
</dbReference>
<dbReference type="Gene3D" id="1.10.10.10">
    <property type="entry name" value="Winged helix-like DNA-binding domain superfamily/Winged helix DNA-binding domain"/>
    <property type="match status" value="1"/>
</dbReference>
<dbReference type="EMBL" id="CP002581">
    <property type="protein sequence ID" value="AJK50371.1"/>
    <property type="molecule type" value="Genomic_DNA"/>
</dbReference>
<dbReference type="GO" id="GO:0019262">
    <property type="term" value="P:N-acetylneuraminate catabolic process"/>
    <property type="evidence" value="ECO:0007669"/>
    <property type="project" value="TreeGrafter"/>
</dbReference>
<evidence type="ECO:0000313" key="2">
    <source>
        <dbReference type="Proteomes" id="UP000031838"/>
    </source>
</evidence>
<gene>
    <name evidence="1" type="ORF">BGL_2c23120</name>
</gene>
<dbReference type="SUPFAM" id="SSF46785">
    <property type="entry name" value="Winged helix' DNA-binding domain"/>
    <property type="match status" value="1"/>
</dbReference>
<accession>A0A0B6SDU2</accession>
<organism evidence="1 2">
    <name type="scientific">Burkholderia plantarii</name>
    <dbReference type="NCBI Taxonomy" id="41899"/>
    <lineage>
        <taxon>Bacteria</taxon>
        <taxon>Pseudomonadati</taxon>
        <taxon>Pseudomonadota</taxon>
        <taxon>Betaproteobacteria</taxon>
        <taxon>Burkholderiales</taxon>
        <taxon>Burkholderiaceae</taxon>
        <taxon>Burkholderia</taxon>
    </lineage>
</organism>
<dbReference type="HOGENOM" id="CLU_036604_13_0_4"/>
<dbReference type="InterPro" id="IPR043129">
    <property type="entry name" value="ATPase_NBD"/>
</dbReference>
<keyword evidence="1" id="KW-0808">Transferase</keyword>
<dbReference type="InterPro" id="IPR036390">
    <property type="entry name" value="WH_DNA-bd_sf"/>
</dbReference>
<dbReference type="SUPFAM" id="SSF53067">
    <property type="entry name" value="Actin-like ATPase domain"/>
    <property type="match status" value="1"/>
</dbReference>
<keyword evidence="1" id="KW-0418">Kinase</keyword>
<dbReference type="PANTHER" id="PTHR18964">
    <property type="entry name" value="ROK (REPRESSOR, ORF, KINASE) FAMILY"/>
    <property type="match status" value="1"/>
</dbReference>
<dbReference type="Pfam" id="PF00480">
    <property type="entry name" value="ROK"/>
    <property type="match status" value="1"/>
</dbReference>
<dbReference type="AlphaFoldDB" id="A0A0B6SDU2"/>
<dbReference type="Proteomes" id="UP000031838">
    <property type="component" value="Chromosome 2"/>
</dbReference>
<keyword evidence="2" id="KW-1185">Reference proteome</keyword>
<dbReference type="InterPro" id="IPR000600">
    <property type="entry name" value="ROK"/>
</dbReference>
<proteinExistence type="predicted"/>
<reference evidence="1 2" key="2">
    <citation type="journal article" date="2016" name="Appl. Microbiol. Biotechnol.">
        <title>Mutations improving production and secretion of extracellular lipase by Burkholderia glumae PG1.</title>
        <authorList>
            <person name="Knapp A."/>
            <person name="Voget S."/>
            <person name="Gao R."/>
            <person name="Zaburannyi N."/>
            <person name="Krysciak D."/>
            <person name="Breuer M."/>
            <person name="Hauer B."/>
            <person name="Streit W.R."/>
            <person name="Muller R."/>
            <person name="Daniel R."/>
            <person name="Jaeger K.E."/>
        </authorList>
    </citation>
    <scope>NUCLEOTIDE SEQUENCE [LARGE SCALE GENOMIC DNA]</scope>
    <source>
        <strain evidence="1 2">PG1</strain>
    </source>
</reference>
<dbReference type="InterPro" id="IPR036388">
    <property type="entry name" value="WH-like_DNA-bd_sf"/>
</dbReference>
<dbReference type="PANTHER" id="PTHR18964:SF169">
    <property type="entry name" value="N-ACETYLMANNOSAMINE KINASE"/>
    <property type="match status" value="1"/>
</dbReference>
<dbReference type="GO" id="GO:0009384">
    <property type="term" value="F:N-acylmannosamine kinase activity"/>
    <property type="evidence" value="ECO:0007669"/>
    <property type="project" value="TreeGrafter"/>
</dbReference>
<name>A0A0B6SDU2_BURPL</name>
<dbReference type="KEGG" id="bgp:BGL_2c23120"/>
<evidence type="ECO:0000313" key="1">
    <source>
        <dbReference type="EMBL" id="AJK50371.1"/>
    </source>
</evidence>
<dbReference type="OrthoDB" id="8595273at2"/>
<protein>
    <submittedName>
        <fullName evidence="1">Glucose kinase</fullName>
    </submittedName>
</protein>
<sequence length="415" mass="44454">MRRPHIGQGSNSANVRRYNERLLLQMLRRTGSASKAELARRANMTGTAVGSIVASLADAKLIEFAGRTEGQRGQPASLIRLDPNGAFGIGVRVDRMRIETALVNFAGDVIGCRSHDIFLPPPAIVLETVRGDIEDLQRQLPAHGRDRLTGVGVAHPFNLGSWLRELGLPADAFRAWAEIDLARELAGVTPLPVFSENDGNAATIAELFYGCGRQRDHFVYLFLGPVIGGGIAIDGDCLHGRTGNAGDFAVMPVRPSRLCSAPAPHGAWDILLTRASLSALIRHLRHCGETVDSRAALNDCIARGVHAVDEWIDDCVDALAFALRSVLSILDLPVVVLDSDVDAGLLDRLMPRLREALAAITPEARGVPELVRGSFGADAGAIGAATLPMFFNFSPRSGILRGAGPDKQEVAYVSF</sequence>
<reference evidence="2" key="1">
    <citation type="submission" date="2011-03" db="EMBL/GenBank/DDBJ databases">
        <authorList>
            <person name="Voget S."/>
            <person name="Streit W.R."/>
            <person name="Jaeger K.E."/>
            <person name="Daniel R."/>
        </authorList>
    </citation>
    <scope>NUCLEOTIDE SEQUENCE [LARGE SCALE GENOMIC DNA]</scope>
    <source>
        <strain evidence="2">PG1</strain>
    </source>
</reference>
<dbReference type="RefSeq" id="WP_042629580.1">
    <property type="nucleotide sequence ID" value="NZ_CP002581.1"/>
</dbReference>